<dbReference type="PANTHER" id="PTHR43792:SF1">
    <property type="entry name" value="N-ACETYLTRANSFERASE DOMAIN-CONTAINING PROTEIN"/>
    <property type="match status" value="1"/>
</dbReference>
<dbReference type="PROSITE" id="PS51186">
    <property type="entry name" value="GNAT"/>
    <property type="match status" value="1"/>
</dbReference>
<gene>
    <name evidence="2" type="ORF">ALE3EI_2670</name>
</gene>
<dbReference type="Gene3D" id="3.40.630.30">
    <property type="match status" value="1"/>
</dbReference>
<dbReference type="KEGG" id="alti:ALE3EI_2670"/>
<dbReference type="SUPFAM" id="SSF55729">
    <property type="entry name" value="Acyl-CoA N-acyltransferases (Nat)"/>
    <property type="match status" value="1"/>
</dbReference>
<keyword evidence="3" id="KW-1185">Reference proteome</keyword>
<name>A0A7G8PXY1_9FLAO</name>
<evidence type="ECO:0000313" key="2">
    <source>
        <dbReference type="EMBL" id="QNJ99197.1"/>
    </source>
</evidence>
<dbReference type="InterPro" id="IPR016181">
    <property type="entry name" value="Acyl_CoA_acyltransferase"/>
</dbReference>
<dbReference type="PANTHER" id="PTHR43792">
    <property type="entry name" value="GNAT FAMILY, PUTATIVE (AFU_ORTHOLOGUE AFUA_3G00765)-RELATED-RELATED"/>
    <property type="match status" value="1"/>
</dbReference>
<proteinExistence type="predicted"/>
<accession>A0A7G8PXY1</accession>
<reference evidence="2 3" key="1">
    <citation type="submission" date="2020-04" db="EMBL/GenBank/DDBJ databases">
        <title>Genome sequence of Altibacter aquimarinus strain ALE3EI.</title>
        <authorList>
            <person name="Oh H.-M."/>
            <person name="Jang D."/>
        </authorList>
    </citation>
    <scope>NUCLEOTIDE SEQUENCE [LARGE SCALE GENOMIC DNA]</scope>
    <source>
        <strain evidence="2 3">ALE3EI</strain>
    </source>
</reference>
<organism evidence="2 3">
    <name type="scientific">Constantimarinum furrinae</name>
    <dbReference type="NCBI Taxonomy" id="2562285"/>
    <lineage>
        <taxon>Bacteria</taxon>
        <taxon>Pseudomonadati</taxon>
        <taxon>Bacteroidota</taxon>
        <taxon>Flavobacteriia</taxon>
        <taxon>Flavobacteriales</taxon>
        <taxon>Flavobacteriaceae</taxon>
        <taxon>Altibacter/Constantimarinum group</taxon>
        <taxon>Constantimarinum</taxon>
    </lineage>
</organism>
<sequence>MASEENTAVLLETNRLQLRKFSLADAPFIYKLMNSEGWLKNIGDRRINNLEDAKAYIEKHYIVSNEDRGYGAYIVIYKKTGLAVGSCGLYKRESLDHPDIGFAFLPEYLRNGFGYESAAALMEFARKNYKISKFHGVTIKENKASIHLLKKLGLFETGTISLTDDTEELLLFSTS</sequence>
<dbReference type="InterPro" id="IPR000182">
    <property type="entry name" value="GNAT_dom"/>
</dbReference>
<dbReference type="GO" id="GO:0016747">
    <property type="term" value="F:acyltransferase activity, transferring groups other than amino-acyl groups"/>
    <property type="evidence" value="ECO:0007669"/>
    <property type="project" value="InterPro"/>
</dbReference>
<dbReference type="EMBL" id="CP052909">
    <property type="protein sequence ID" value="QNJ99197.1"/>
    <property type="molecule type" value="Genomic_DNA"/>
</dbReference>
<keyword evidence="2" id="KW-0808">Transferase</keyword>
<dbReference type="AlphaFoldDB" id="A0A7G8PXY1"/>
<dbReference type="RefSeq" id="WP_233279974.1">
    <property type="nucleotide sequence ID" value="NZ_CP052909.1"/>
</dbReference>
<dbReference type="InterPro" id="IPR051531">
    <property type="entry name" value="N-acetyltransferase"/>
</dbReference>
<evidence type="ECO:0000259" key="1">
    <source>
        <dbReference type="PROSITE" id="PS51186"/>
    </source>
</evidence>
<protein>
    <submittedName>
        <fullName evidence="2">GCN5 family acetyltransferase</fullName>
    </submittedName>
</protein>
<feature type="domain" description="N-acetyltransferase" evidence="1">
    <location>
        <begin position="16"/>
        <end position="173"/>
    </location>
</feature>
<evidence type="ECO:0000313" key="3">
    <source>
        <dbReference type="Proteomes" id="UP000515514"/>
    </source>
</evidence>
<dbReference type="Proteomes" id="UP000515514">
    <property type="component" value="Chromosome"/>
</dbReference>
<dbReference type="Pfam" id="PF13302">
    <property type="entry name" value="Acetyltransf_3"/>
    <property type="match status" value="1"/>
</dbReference>